<dbReference type="RefSeq" id="WP_244385994.1">
    <property type="nucleotide sequence ID" value="NZ_AP025564.1"/>
</dbReference>
<protein>
    <recommendedName>
        <fullName evidence="10">Very short patch repair endonuclease</fullName>
    </recommendedName>
</protein>
<evidence type="ECO:0000256" key="7">
    <source>
        <dbReference type="SAM" id="MobiDB-lite"/>
    </source>
</evidence>
<proteinExistence type="inferred from homology"/>
<keyword evidence="3" id="KW-0227">DNA damage</keyword>
<evidence type="ECO:0008006" key="10">
    <source>
        <dbReference type="Google" id="ProtNLM"/>
    </source>
</evidence>
<evidence type="ECO:0000256" key="4">
    <source>
        <dbReference type="ARBA" id="ARBA00022801"/>
    </source>
</evidence>
<dbReference type="CDD" id="cd00221">
    <property type="entry name" value="Vsr"/>
    <property type="match status" value="1"/>
</dbReference>
<evidence type="ECO:0000256" key="1">
    <source>
        <dbReference type="ARBA" id="ARBA00022722"/>
    </source>
</evidence>
<organism evidence="8 9">
    <name type="scientific">Raoultibacter timonensis</name>
    <dbReference type="NCBI Taxonomy" id="1907662"/>
    <lineage>
        <taxon>Bacteria</taxon>
        <taxon>Bacillati</taxon>
        <taxon>Actinomycetota</taxon>
        <taxon>Coriobacteriia</taxon>
        <taxon>Eggerthellales</taxon>
        <taxon>Eggerthellaceae</taxon>
        <taxon>Raoultibacter</taxon>
    </lineage>
</organism>
<reference evidence="8 9" key="1">
    <citation type="submission" date="2022-01" db="EMBL/GenBank/DDBJ databases">
        <title>Novel bile acid biosynthetic pathways are enriched in the microbiome of centenarians.</title>
        <authorList>
            <person name="Sato Y."/>
            <person name="Atarashi K."/>
            <person name="Plichta R.D."/>
            <person name="Arai Y."/>
            <person name="Sasajima S."/>
            <person name="Kearney M.S."/>
            <person name="Suda W."/>
            <person name="Takeshita K."/>
            <person name="Sasaki T."/>
            <person name="Okamoto S."/>
            <person name="Skelly N.A."/>
            <person name="Okamura Y."/>
            <person name="Vlamakis H."/>
            <person name="Li Y."/>
            <person name="Tanoue T."/>
            <person name="Takei H."/>
            <person name="Nittono H."/>
            <person name="Narushima S."/>
            <person name="Irie J."/>
            <person name="Itoh H."/>
            <person name="Moriya K."/>
            <person name="Sugiura Y."/>
            <person name="Suematsu M."/>
            <person name="Moritoki N."/>
            <person name="Shibata S."/>
            <person name="Littman R.D."/>
            <person name="Fischbach A.M."/>
            <person name="Uwamino Y."/>
            <person name="Inoue T."/>
            <person name="Honda A."/>
            <person name="Hattori M."/>
            <person name="Murai T."/>
            <person name="Xavier J.R."/>
            <person name="Hirose N."/>
            <person name="Honda K."/>
        </authorList>
    </citation>
    <scope>NUCLEOTIDE SEQUENCE [LARGE SCALE GENOMIC DNA]</scope>
    <source>
        <strain evidence="8 9">CE91-St30</strain>
    </source>
</reference>
<feature type="region of interest" description="Disordered" evidence="7">
    <location>
        <begin position="1"/>
        <end position="66"/>
    </location>
</feature>
<sequence length="200" mass="22377">MAKAKASKKNGQAKAERAAAEGEQAAREAIGRSGQSGELPSAVSREAPPASSEAVHKSMVSNKRANTKPELLVRKRLREAGLTGYRLQWKVPGRPDVAWPGKRIALFVNGCFWHRCPHCNLPLPKSNVEYWHIKFERNVERDERNLAALRDMGWRVHVIWECQLKKKVIDDTFADLLPVLAEELGKELKAAEVSKPELPA</sequence>
<evidence type="ECO:0000313" key="8">
    <source>
        <dbReference type="EMBL" id="BDE96811.1"/>
    </source>
</evidence>
<feature type="compositionally biased region" description="Basic and acidic residues" evidence="7">
    <location>
        <begin position="14"/>
        <end position="30"/>
    </location>
</feature>
<dbReference type="InterPro" id="IPR011335">
    <property type="entry name" value="Restrct_endonuc-II-like"/>
</dbReference>
<keyword evidence="4" id="KW-0378">Hydrolase</keyword>
<evidence type="ECO:0000256" key="5">
    <source>
        <dbReference type="ARBA" id="ARBA00023204"/>
    </source>
</evidence>
<evidence type="ECO:0000256" key="3">
    <source>
        <dbReference type="ARBA" id="ARBA00022763"/>
    </source>
</evidence>
<dbReference type="SUPFAM" id="SSF52980">
    <property type="entry name" value="Restriction endonuclease-like"/>
    <property type="match status" value="1"/>
</dbReference>
<name>A0ABM7WKH5_9ACTN</name>
<dbReference type="Gene3D" id="3.40.960.10">
    <property type="entry name" value="VSR Endonuclease"/>
    <property type="match status" value="1"/>
</dbReference>
<dbReference type="NCBIfam" id="TIGR00632">
    <property type="entry name" value="vsr"/>
    <property type="match status" value="1"/>
</dbReference>
<evidence type="ECO:0000256" key="6">
    <source>
        <dbReference type="ARBA" id="ARBA00029466"/>
    </source>
</evidence>
<dbReference type="EMBL" id="AP025564">
    <property type="protein sequence ID" value="BDE96811.1"/>
    <property type="molecule type" value="Genomic_DNA"/>
</dbReference>
<keyword evidence="1" id="KW-0540">Nuclease</keyword>
<dbReference type="InterPro" id="IPR004603">
    <property type="entry name" value="DNA_mismatch_endonuc_vsr"/>
</dbReference>
<dbReference type="Pfam" id="PF03852">
    <property type="entry name" value="Vsr"/>
    <property type="match status" value="1"/>
</dbReference>
<accession>A0ABM7WKH5</accession>
<keyword evidence="9" id="KW-1185">Reference proteome</keyword>
<keyword evidence="2" id="KW-0255">Endonuclease</keyword>
<dbReference type="Proteomes" id="UP001320544">
    <property type="component" value="Chromosome"/>
</dbReference>
<evidence type="ECO:0000256" key="2">
    <source>
        <dbReference type="ARBA" id="ARBA00022759"/>
    </source>
</evidence>
<comment type="similarity">
    <text evidence="6">Belongs to the Vsr family.</text>
</comment>
<gene>
    <name evidence="8" type="ORF">CE91St30_21440</name>
</gene>
<keyword evidence="5" id="KW-0234">DNA repair</keyword>
<evidence type="ECO:0000313" key="9">
    <source>
        <dbReference type="Proteomes" id="UP001320544"/>
    </source>
</evidence>